<keyword evidence="3" id="KW-1185">Reference proteome</keyword>
<name>A0A0M0LNY0_9BACL</name>
<dbReference type="Pfam" id="PF00753">
    <property type="entry name" value="Lactamase_B"/>
    <property type="match status" value="1"/>
</dbReference>
<protein>
    <recommendedName>
        <fullName evidence="1">Metallo-beta-lactamase domain-containing protein</fullName>
    </recommendedName>
</protein>
<dbReference type="InterPro" id="IPR050662">
    <property type="entry name" value="Sec-metab_biosynth-thioest"/>
</dbReference>
<dbReference type="Proteomes" id="UP000036867">
    <property type="component" value="Unassembled WGS sequence"/>
</dbReference>
<dbReference type="SMART" id="SM00849">
    <property type="entry name" value="Lactamase_B"/>
    <property type="match status" value="1"/>
</dbReference>
<reference evidence="3" key="1">
    <citation type="submission" date="2015-08" db="EMBL/GenBank/DDBJ databases">
        <title>Fjat-10028 dsm 16317.</title>
        <authorList>
            <person name="Liu B."/>
            <person name="Wang J."/>
            <person name="Zhu Y."/>
            <person name="Liu G."/>
            <person name="Chen Q."/>
            <person name="Chen Z."/>
            <person name="Lan J."/>
            <person name="Che J."/>
            <person name="Ge C."/>
            <person name="Shi H."/>
            <person name="Pan Z."/>
            <person name="Liu X."/>
        </authorList>
    </citation>
    <scope>NUCLEOTIDE SEQUENCE [LARGE SCALE GENOMIC DNA]</scope>
    <source>
        <strain evidence="3">DSM 16317</strain>
    </source>
</reference>
<dbReference type="PANTHER" id="PTHR23131">
    <property type="entry name" value="ENDORIBONUCLEASE LACTB2"/>
    <property type="match status" value="1"/>
</dbReference>
<dbReference type="Gene3D" id="3.60.15.10">
    <property type="entry name" value="Ribonuclease Z/Hydroxyacylglutathione hydrolase-like"/>
    <property type="match status" value="1"/>
</dbReference>
<evidence type="ECO:0000313" key="2">
    <source>
        <dbReference type="EMBL" id="KOO52592.1"/>
    </source>
</evidence>
<evidence type="ECO:0000313" key="3">
    <source>
        <dbReference type="Proteomes" id="UP000036867"/>
    </source>
</evidence>
<dbReference type="InterPro" id="IPR036866">
    <property type="entry name" value="RibonucZ/Hydroxyglut_hydro"/>
</dbReference>
<evidence type="ECO:0000259" key="1">
    <source>
        <dbReference type="SMART" id="SM00849"/>
    </source>
</evidence>
<dbReference type="AlphaFoldDB" id="A0A0M0LNY0"/>
<dbReference type="STRING" id="263475.AMD00_01465"/>
<gene>
    <name evidence="2" type="ORF">AMD00_01465</name>
</gene>
<comment type="caution">
    <text evidence="2">The sequence shown here is derived from an EMBL/GenBank/DDBJ whole genome shotgun (WGS) entry which is preliminary data.</text>
</comment>
<dbReference type="PANTHER" id="PTHR23131:SF4">
    <property type="entry name" value="METALLO-BETA-LACTAMASE SUPERFAMILY POTEIN"/>
    <property type="match status" value="1"/>
</dbReference>
<feature type="domain" description="Metallo-beta-lactamase" evidence="1">
    <location>
        <begin position="24"/>
        <end position="238"/>
    </location>
</feature>
<dbReference type="PATRIC" id="fig|263475.3.peg.608"/>
<dbReference type="SUPFAM" id="SSF56281">
    <property type="entry name" value="Metallo-hydrolase/oxidoreductase"/>
    <property type="match status" value="1"/>
</dbReference>
<proteinExistence type="predicted"/>
<dbReference type="InterPro" id="IPR001279">
    <property type="entry name" value="Metallo-B-lactamas"/>
</dbReference>
<sequence>MSIKKKSRLVYPIIVPTSYGKVGTINSYIINDGDSLSLIDAGIHTEKYKDALITTLAANGYRISDLSRILLTHHHEDHVGLVNWILQKKDIPVYAHHEAVPRLMVEQEFLVMRKNFFTELYISMGCIEEAQPRLEKLQQTIEHKNENTLQTIIRPLGEGDSILGMKVLETPGHSADSISFYDEERQWLLAGDVVLKKTTSNAIVDPDIKGNRLPTVKQHKESLKRLQQLDVEYLFAGHQEIIEDHHNVISQKLDKIQHKANRLYSFINEGTHLPKEIAQNLYGHKFNTEFSLVMSEVIGYLDYLEEEGLIEKSLQNGIWHYKALK</sequence>
<dbReference type="EMBL" id="LILB01000001">
    <property type="protein sequence ID" value="KOO52592.1"/>
    <property type="molecule type" value="Genomic_DNA"/>
</dbReference>
<accession>A0A0M0LNY0</accession>
<organism evidence="2 3">
    <name type="scientific">Viridibacillus arvi</name>
    <dbReference type="NCBI Taxonomy" id="263475"/>
    <lineage>
        <taxon>Bacteria</taxon>
        <taxon>Bacillati</taxon>
        <taxon>Bacillota</taxon>
        <taxon>Bacilli</taxon>
        <taxon>Bacillales</taxon>
        <taxon>Caryophanaceae</taxon>
        <taxon>Viridibacillus</taxon>
    </lineage>
</organism>